<organism evidence="4 5">
    <name type="scientific">Mortierella alpina</name>
    <name type="common">Oleaginous fungus</name>
    <name type="synonym">Mortierella renispora</name>
    <dbReference type="NCBI Taxonomy" id="64518"/>
    <lineage>
        <taxon>Eukaryota</taxon>
        <taxon>Fungi</taxon>
        <taxon>Fungi incertae sedis</taxon>
        <taxon>Mucoromycota</taxon>
        <taxon>Mortierellomycotina</taxon>
        <taxon>Mortierellomycetes</taxon>
        <taxon>Mortierellales</taxon>
        <taxon>Mortierellaceae</taxon>
        <taxon>Mortierella</taxon>
    </lineage>
</organism>
<dbReference type="Gene3D" id="3.30.590.10">
    <property type="entry name" value="Glutamine synthetase/guanido kinase, catalytic domain"/>
    <property type="match status" value="1"/>
</dbReference>
<dbReference type="PROSITE" id="PS00181">
    <property type="entry name" value="GLNA_ATP"/>
    <property type="match status" value="1"/>
</dbReference>
<dbReference type="InterPro" id="IPR008146">
    <property type="entry name" value="Gln_synth_cat_dom"/>
</dbReference>
<evidence type="ECO:0000313" key="4">
    <source>
        <dbReference type="EMBL" id="KAF9949536.1"/>
    </source>
</evidence>
<dbReference type="AlphaFoldDB" id="A0A9P6IVJ4"/>
<name>A0A9P6IVJ4_MORAP</name>
<dbReference type="Proteomes" id="UP000738359">
    <property type="component" value="Unassembled WGS sequence"/>
</dbReference>
<dbReference type="Pfam" id="PF00120">
    <property type="entry name" value="Gln-synt_C"/>
    <property type="match status" value="1"/>
</dbReference>
<evidence type="ECO:0000313" key="5">
    <source>
        <dbReference type="Proteomes" id="UP000738359"/>
    </source>
</evidence>
<protein>
    <recommendedName>
        <fullName evidence="3">GS catalytic domain-containing protein</fullName>
    </recommendedName>
</protein>
<evidence type="ECO:0000256" key="1">
    <source>
        <dbReference type="PROSITE-ProRule" id="PRU01331"/>
    </source>
</evidence>
<dbReference type="OrthoDB" id="415358at2759"/>
<comment type="caution">
    <text evidence="4">The sequence shown here is derived from an EMBL/GenBank/DDBJ whole genome shotgun (WGS) entry which is preliminary data.</text>
</comment>
<dbReference type="PROSITE" id="PS51987">
    <property type="entry name" value="GS_CATALYTIC"/>
    <property type="match status" value="1"/>
</dbReference>
<dbReference type="Pfam" id="PF18318">
    <property type="entry name" value="Gln-synt_C-ter"/>
    <property type="match status" value="1"/>
</dbReference>
<evidence type="ECO:0000256" key="2">
    <source>
        <dbReference type="RuleBase" id="RU000384"/>
    </source>
</evidence>
<comment type="similarity">
    <text evidence="1 2">Belongs to the glutamine synthetase family.</text>
</comment>
<dbReference type="InterPro" id="IPR040577">
    <property type="entry name" value="Gln-synt_C"/>
</dbReference>
<dbReference type="InterPro" id="IPR052725">
    <property type="entry name" value="GS_Type-3"/>
</dbReference>
<feature type="domain" description="GS catalytic" evidence="3">
    <location>
        <begin position="1"/>
        <end position="312"/>
    </location>
</feature>
<reference evidence="4" key="1">
    <citation type="journal article" date="2020" name="Fungal Divers.">
        <title>Resolving the Mortierellaceae phylogeny through synthesis of multi-gene phylogenetics and phylogenomics.</title>
        <authorList>
            <person name="Vandepol N."/>
            <person name="Liber J."/>
            <person name="Desiro A."/>
            <person name="Na H."/>
            <person name="Kennedy M."/>
            <person name="Barry K."/>
            <person name="Grigoriev I.V."/>
            <person name="Miller A.N."/>
            <person name="O'Donnell K."/>
            <person name="Stajich J.E."/>
            <person name="Bonito G."/>
        </authorList>
    </citation>
    <scope>NUCLEOTIDE SEQUENCE</scope>
    <source>
        <strain evidence="4">CK1249</strain>
    </source>
</reference>
<dbReference type="PANTHER" id="PTHR42974">
    <property type="entry name" value="GLUTAMINE SYNTHETASE"/>
    <property type="match status" value="1"/>
</dbReference>
<accession>A0A9P6IVJ4</accession>
<dbReference type="PANTHER" id="PTHR42974:SF1">
    <property type="entry name" value="TYPE-3 GLUTAMINE SYNTHETASE"/>
    <property type="match status" value="1"/>
</dbReference>
<dbReference type="InterPro" id="IPR014746">
    <property type="entry name" value="Gln_synth/guanido_kin_cat_dom"/>
</dbReference>
<proteinExistence type="inferred from homology"/>
<dbReference type="GO" id="GO:0004356">
    <property type="term" value="F:glutamine synthetase activity"/>
    <property type="evidence" value="ECO:0007669"/>
    <property type="project" value="InterPro"/>
</dbReference>
<evidence type="ECO:0000259" key="3">
    <source>
        <dbReference type="PROSITE" id="PS51987"/>
    </source>
</evidence>
<dbReference type="InterPro" id="IPR027303">
    <property type="entry name" value="Gln_synth_gly_rich_site"/>
</dbReference>
<gene>
    <name evidence="4" type="ORF">BGZ70_001719</name>
</gene>
<dbReference type="Gene3D" id="1.20.120.1560">
    <property type="match status" value="1"/>
</dbReference>
<sequence>MDVLSKVAHKNKMKILYHEKPFKGVNGSGKHCNWSMSTDHGENLLDPTVKPETNYRFLLILVAVLHAVQQHGALLRTSIASSSNEHRLGACEAPPSILSIFLGQHLTEVLNSIEESRPIKNFSMPEIQTITLGGTALDVKVASLPSISRDLTDRNRTSPFAFTGNKFEFRAVGSKQSPSFPVTILNAAVASALQDVSAALREQMGEKPFPSDADKIAVIKKFIVSTKNIRFEGDGYSDAWIEEAEKRGLPNIKTCPEAFEQLIKPEHMSMLMKLGIFSQSELTSRFFIMNERYAKDLLVEANTMRTMLAQQILPAAFEYRGSLAQSVQLLSTIPGEEQSPELSALKALTPVVKDLQASIVGLDEAIAKLHAIHDDAVAEAKAANEFILPAMQIARTAADQLEVLTADKFYPIPRYSELLWF</sequence>
<keyword evidence="5" id="KW-1185">Reference proteome</keyword>
<dbReference type="EMBL" id="JAAAHY010001398">
    <property type="protein sequence ID" value="KAF9949536.1"/>
    <property type="molecule type" value="Genomic_DNA"/>
</dbReference>
<dbReference type="SUPFAM" id="SSF55931">
    <property type="entry name" value="Glutamine synthetase/guanido kinase"/>
    <property type="match status" value="1"/>
</dbReference>